<dbReference type="Proteomes" id="UP000230713">
    <property type="component" value="Unassembled WGS sequence"/>
</dbReference>
<accession>A0A2H9N234</accession>
<dbReference type="Proteomes" id="UP000231232">
    <property type="component" value="Unassembled WGS sequence"/>
</dbReference>
<accession>A0A2H9M2A2</accession>
<evidence type="ECO:0000256" key="1">
    <source>
        <dbReference type="SAM" id="Phobius"/>
    </source>
</evidence>
<dbReference type="EMBL" id="PFSX01000037">
    <property type="protein sequence ID" value="PJC01363.1"/>
    <property type="molecule type" value="Genomic_DNA"/>
</dbReference>
<keyword evidence="1" id="KW-0812">Transmembrane</keyword>
<dbReference type="EMBL" id="PFIH01000056">
    <property type="protein sequence ID" value="PIX27946.1"/>
    <property type="molecule type" value="Genomic_DNA"/>
</dbReference>
<evidence type="ECO:0000313" key="5">
    <source>
        <dbReference type="EMBL" id="PIX27946.1"/>
    </source>
</evidence>
<organism evidence="2 9">
    <name type="scientific">Huberarchaeum crystalense</name>
    <dbReference type="NCBI Taxonomy" id="2014257"/>
    <lineage>
        <taxon>Archaea</taxon>
        <taxon>Candidatus Huberarchaeota</taxon>
        <taxon>Candidatus Huberarchaeia</taxon>
        <taxon>Candidatus Huberarchaeales</taxon>
        <taxon>Candidatus Huberarchaeaceae</taxon>
        <taxon>Candidatus Huberarchaeum</taxon>
    </lineage>
</organism>
<sequence>MIKIKSNNSEVINKKTRKLNENVNNKIKKKTRKLKYNLETKFQNSIFRKNNSYNNVNKNNKKIKLYGLTDINKNLYIKIQAIVFILIIGIFVWCLLNEVSKTIIVFISIIAILKLVETYFALTKWSKNN</sequence>
<gene>
    <name evidence="7" type="ORF">CO072_01455</name>
    <name evidence="4" type="ORF">COS22_02350</name>
    <name evidence="3" type="ORF">COS45_01430</name>
    <name evidence="2" type="ORF">COW69_01760</name>
    <name evidence="6" type="ORF">COY63_01670</name>
    <name evidence="5" type="ORF">COZ66_02285</name>
</gene>
<evidence type="ECO:0000313" key="9">
    <source>
        <dbReference type="Proteomes" id="UP000229789"/>
    </source>
</evidence>
<evidence type="ECO:0000313" key="10">
    <source>
        <dbReference type="Proteomes" id="UP000230477"/>
    </source>
</evidence>
<feature type="transmembrane region" description="Helical" evidence="1">
    <location>
        <begin position="103"/>
        <end position="122"/>
    </location>
</feature>
<dbReference type="Proteomes" id="UP000231449">
    <property type="component" value="Unassembled WGS sequence"/>
</dbReference>
<protein>
    <submittedName>
        <fullName evidence="2">Uncharacterized protein</fullName>
    </submittedName>
</protein>
<accession>A0A2H9M6V7</accession>
<dbReference type="EMBL" id="PCUF01000022">
    <property type="protein sequence ID" value="PIN66519.1"/>
    <property type="molecule type" value="Genomic_DNA"/>
</dbReference>
<dbReference type="Proteomes" id="UP000230477">
    <property type="component" value="Unassembled WGS sequence"/>
</dbReference>
<evidence type="ECO:0000313" key="4">
    <source>
        <dbReference type="EMBL" id="PIV46271.1"/>
    </source>
</evidence>
<keyword evidence="1" id="KW-0472">Membrane</keyword>
<dbReference type="EMBL" id="PETW01000042">
    <property type="protein sequence ID" value="PIV46271.1"/>
    <property type="molecule type" value="Genomic_DNA"/>
</dbReference>
<feature type="transmembrane region" description="Helical" evidence="1">
    <location>
        <begin position="75"/>
        <end position="96"/>
    </location>
</feature>
<evidence type="ECO:0000313" key="2">
    <source>
        <dbReference type="EMBL" id="PIN66519.1"/>
    </source>
</evidence>
<accession>A0A2H9RCY8</accession>
<dbReference type="EMBL" id="PFMG01000040">
    <property type="protein sequence ID" value="PIY99781.1"/>
    <property type="molecule type" value="Genomic_DNA"/>
</dbReference>
<reference evidence="8 10" key="1">
    <citation type="submission" date="2017-09" db="EMBL/GenBank/DDBJ databases">
        <title>Depth-based differentiation of microbial function through sediment-hosted aquifers and enrichment of novel symbionts in the deep terrestrial subsurface.</title>
        <authorList>
            <person name="Probst A.J."/>
            <person name="Ladd B."/>
            <person name="Jarett J.K."/>
            <person name="Geller-Mcgrath D.E."/>
            <person name="Sieber C.M.K."/>
            <person name="Emerson J.B."/>
            <person name="Anantharaman K."/>
            <person name="Thomas B.C."/>
            <person name="Malmstrom R."/>
            <person name="Stieglmeier M."/>
            <person name="Klingl A."/>
            <person name="Woyke T."/>
            <person name="Ryan C.M."/>
            <person name="Banfield J.F."/>
        </authorList>
    </citation>
    <scope>NUCLEOTIDE SEQUENCE [LARGE SCALE GENOMIC DNA]</scope>
</reference>
<dbReference type="AlphaFoldDB" id="A0A2G9LJ09"/>
<evidence type="ECO:0000313" key="8">
    <source>
        <dbReference type="Proteomes" id="UP000228874"/>
    </source>
</evidence>
<dbReference type="Proteomes" id="UP000228874">
    <property type="component" value="Unassembled WGS sequence"/>
</dbReference>
<reference evidence="2 9" key="2">
    <citation type="submission" date="2017-09" db="EMBL/GenBank/DDBJ databases">
        <title>Depth-based differentiation of microbial function through sediment-hosted aquifers and enrichment of novel symbionts in the deep terrestrial subsurface.</title>
        <authorList>
            <person name="Probst A.J."/>
            <person name="Ladd B."/>
            <person name="Jarett J.K."/>
            <person name="Geller-Mcgrath D.E."/>
            <person name="Sieber C.M."/>
            <person name="Emerson J.B."/>
            <person name="Anantharaman K."/>
            <person name="Thomas B.C."/>
            <person name="Malmstrom R."/>
            <person name="Stieglmeier M."/>
            <person name="Klingl A."/>
            <person name="Woyke T."/>
            <person name="Ryan C.M."/>
            <person name="Banfield J.F."/>
        </authorList>
    </citation>
    <scope>NUCLEOTIDE SEQUENCE [LARGE SCALE GENOMIC DNA]</scope>
    <source>
        <strain evidence="4">CG02_land_8_20_14_3_00_31_209</strain>
        <strain evidence="3">CG03_land_8_20_14_0_80_31_114</strain>
        <strain evidence="2">CG18_big_fil_WC_8_21_14_2_50_31_19</strain>
        <strain evidence="6">CG_4_10_14_0_8_um_filter_31_133</strain>
        <strain evidence="5">CG_4_8_14_3_um_filter</strain>
        <strain evidence="7">CG_4_9_14_0_8_um_filter_31_21</strain>
    </source>
</reference>
<keyword evidence="1" id="KW-1133">Transmembrane helix</keyword>
<evidence type="ECO:0000313" key="7">
    <source>
        <dbReference type="EMBL" id="PJC01363.1"/>
    </source>
</evidence>
<evidence type="ECO:0000313" key="3">
    <source>
        <dbReference type="EMBL" id="PIV13702.1"/>
    </source>
</evidence>
<accession>A0A2H9P8D8</accession>
<accession>A0A2G9LJ09</accession>
<proteinExistence type="predicted"/>
<name>A0A2G9LJ09_HUBC1</name>
<evidence type="ECO:0000313" key="6">
    <source>
        <dbReference type="EMBL" id="PIY99781.1"/>
    </source>
</evidence>
<dbReference type="EMBL" id="PEUT01000035">
    <property type="protein sequence ID" value="PIV13702.1"/>
    <property type="molecule type" value="Genomic_DNA"/>
</dbReference>
<comment type="caution">
    <text evidence="2">The sequence shown here is derived from an EMBL/GenBank/DDBJ whole genome shotgun (WGS) entry which is preliminary data.</text>
</comment>
<dbReference type="Proteomes" id="UP000229789">
    <property type="component" value="Unassembled WGS sequence"/>
</dbReference>